<gene>
    <name evidence="3" type="ORF">GCM10017584_24400</name>
</gene>
<dbReference type="AlphaFoldDB" id="A0A9W6HAD0"/>
<dbReference type="Proteomes" id="UP001142372">
    <property type="component" value="Unassembled WGS sequence"/>
</dbReference>
<dbReference type="SUPFAM" id="SSF53474">
    <property type="entry name" value="alpha/beta-Hydrolases"/>
    <property type="match status" value="1"/>
</dbReference>
<dbReference type="EMBL" id="BSEN01000012">
    <property type="protein sequence ID" value="GLJ76866.1"/>
    <property type="molecule type" value="Genomic_DNA"/>
</dbReference>
<comment type="caution">
    <text evidence="3">The sequence shown here is derived from an EMBL/GenBank/DDBJ whole genome shotgun (WGS) entry which is preliminary data.</text>
</comment>
<keyword evidence="4" id="KW-1185">Reference proteome</keyword>
<name>A0A9W6HAD0_9MICO</name>
<feature type="domain" description="AB hydrolase-1" evidence="2">
    <location>
        <begin position="25"/>
        <end position="234"/>
    </location>
</feature>
<dbReference type="PANTHER" id="PTHR43798:SF31">
    <property type="entry name" value="AB HYDROLASE SUPERFAMILY PROTEIN YCLE"/>
    <property type="match status" value="1"/>
</dbReference>
<dbReference type="InterPro" id="IPR050266">
    <property type="entry name" value="AB_hydrolase_sf"/>
</dbReference>
<protein>
    <submittedName>
        <fullName evidence="3">Dihydrolipoamide acetyltransferase</fullName>
    </submittedName>
</protein>
<evidence type="ECO:0000259" key="2">
    <source>
        <dbReference type="Pfam" id="PF12697"/>
    </source>
</evidence>
<evidence type="ECO:0000256" key="1">
    <source>
        <dbReference type="ARBA" id="ARBA00022801"/>
    </source>
</evidence>
<evidence type="ECO:0000313" key="3">
    <source>
        <dbReference type="EMBL" id="GLJ76866.1"/>
    </source>
</evidence>
<reference evidence="3" key="1">
    <citation type="journal article" date="2014" name="Int. J. Syst. Evol. Microbiol.">
        <title>Complete genome sequence of Corynebacterium casei LMG S-19264T (=DSM 44701T), isolated from a smear-ripened cheese.</title>
        <authorList>
            <consortium name="US DOE Joint Genome Institute (JGI-PGF)"/>
            <person name="Walter F."/>
            <person name="Albersmeier A."/>
            <person name="Kalinowski J."/>
            <person name="Ruckert C."/>
        </authorList>
    </citation>
    <scope>NUCLEOTIDE SEQUENCE</scope>
    <source>
        <strain evidence="3">VKM Ac-1401</strain>
    </source>
</reference>
<dbReference type="InterPro" id="IPR000073">
    <property type="entry name" value="AB_hydrolase_1"/>
</dbReference>
<sequence length="244" mass="26324">MSPANLTRSPAVVTADTGGDGTVYLLIHGIGVSSRYFERLVPRLAPNGRVVTIDLPGFGRAPKPDRPYTVEDFAEVVADVVDRLRLGSCVVVGHSMGSQVATRLALRRPDAVAALALIGPVIDARERSAVVSGLRLAQDTIGERPRANWLVLSDYLRCGLPWYLAVLPSMLAYRIEDDLREVTAPVTLIRGAGDPIARTDWLRMLAERGPAATAVEVAGARHLVIHSHPAETARQLRLLAQPAH</sequence>
<dbReference type="PANTHER" id="PTHR43798">
    <property type="entry name" value="MONOACYLGLYCEROL LIPASE"/>
    <property type="match status" value="1"/>
</dbReference>
<proteinExistence type="predicted"/>
<dbReference type="RefSeq" id="WP_271177524.1">
    <property type="nucleotide sequence ID" value="NZ_BAAAJO010000002.1"/>
</dbReference>
<organism evidence="3 4">
    <name type="scientific">Leifsonia poae</name>
    <dbReference type="NCBI Taxonomy" id="110933"/>
    <lineage>
        <taxon>Bacteria</taxon>
        <taxon>Bacillati</taxon>
        <taxon>Actinomycetota</taxon>
        <taxon>Actinomycetes</taxon>
        <taxon>Micrococcales</taxon>
        <taxon>Microbacteriaceae</taxon>
        <taxon>Leifsonia</taxon>
    </lineage>
</organism>
<accession>A0A9W6HAD0</accession>
<dbReference type="PRINTS" id="PR00111">
    <property type="entry name" value="ABHYDROLASE"/>
</dbReference>
<dbReference type="InterPro" id="IPR029058">
    <property type="entry name" value="AB_hydrolase_fold"/>
</dbReference>
<dbReference type="Gene3D" id="3.40.50.1820">
    <property type="entry name" value="alpha/beta hydrolase"/>
    <property type="match status" value="1"/>
</dbReference>
<reference evidence="3" key="2">
    <citation type="submission" date="2023-01" db="EMBL/GenBank/DDBJ databases">
        <authorList>
            <person name="Sun Q."/>
            <person name="Evtushenko L."/>
        </authorList>
    </citation>
    <scope>NUCLEOTIDE SEQUENCE</scope>
    <source>
        <strain evidence="3">VKM Ac-1401</strain>
    </source>
</reference>
<dbReference type="GO" id="GO:0016787">
    <property type="term" value="F:hydrolase activity"/>
    <property type="evidence" value="ECO:0007669"/>
    <property type="project" value="UniProtKB-KW"/>
</dbReference>
<keyword evidence="1" id="KW-0378">Hydrolase</keyword>
<dbReference type="Pfam" id="PF12697">
    <property type="entry name" value="Abhydrolase_6"/>
    <property type="match status" value="1"/>
</dbReference>
<evidence type="ECO:0000313" key="4">
    <source>
        <dbReference type="Proteomes" id="UP001142372"/>
    </source>
</evidence>
<dbReference type="GO" id="GO:0016020">
    <property type="term" value="C:membrane"/>
    <property type="evidence" value="ECO:0007669"/>
    <property type="project" value="TreeGrafter"/>
</dbReference>